<evidence type="ECO:0000313" key="1">
    <source>
        <dbReference type="EMBL" id="MPM49357.1"/>
    </source>
</evidence>
<accession>A0A645A8G3</accession>
<comment type="caution">
    <text evidence="1">The sequence shown here is derived from an EMBL/GenBank/DDBJ whole genome shotgun (WGS) entry which is preliminary data.</text>
</comment>
<dbReference type="AlphaFoldDB" id="A0A645A8G3"/>
<name>A0A645A8G3_9ZZZZ</name>
<organism evidence="1">
    <name type="scientific">bioreactor metagenome</name>
    <dbReference type="NCBI Taxonomy" id="1076179"/>
    <lineage>
        <taxon>unclassified sequences</taxon>
        <taxon>metagenomes</taxon>
        <taxon>ecological metagenomes</taxon>
    </lineage>
</organism>
<reference evidence="1" key="1">
    <citation type="submission" date="2019-08" db="EMBL/GenBank/DDBJ databases">
        <authorList>
            <person name="Kucharzyk K."/>
            <person name="Murdoch R.W."/>
            <person name="Higgins S."/>
            <person name="Loffler F."/>
        </authorList>
    </citation>
    <scope>NUCLEOTIDE SEQUENCE</scope>
</reference>
<sequence length="41" mass="4553">MGTSLMNSYIPITLVETNTKKRDTAGETPGGITIREWLKTK</sequence>
<protein>
    <submittedName>
        <fullName evidence="1">Uncharacterized protein</fullName>
    </submittedName>
</protein>
<dbReference type="EMBL" id="VSSQ01012491">
    <property type="protein sequence ID" value="MPM49357.1"/>
    <property type="molecule type" value="Genomic_DNA"/>
</dbReference>
<gene>
    <name evidence="1" type="ORF">SDC9_96086</name>
</gene>
<proteinExistence type="predicted"/>